<feature type="compositionally biased region" description="Basic and acidic residues" evidence="1">
    <location>
        <begin position="21"/>
        <end position="45"/>
    </location>
</feature>
<feature type="region of interest" description="Disordered" evidence="1">
    <location>
        <begin position="528"/>
        <end position="563"/>
    </location>
</feature>
<reference evidence="2 3" key="1">
    <citation type="submission" date="2023-02" db="EMBL/GenBank/DDBJ databases">
        <title>LHISI_Scaffold_Assembly.</title>
        <authorList>
            <person name="Stuart O.P."/>
            <person name="Cleave R."/>
            <person name="Magrath M.J.L."/>
            <person name="Mikheyev A.S."/>
        </authorList>
    </citation>
    <scope>NUCLEOTIDE SEQUENCE [LARGE SCALE GENOMIC DNA]</scope>
    <source>
        <strain evidence="2">Daus_M_001</strain>
        <tissue evidence="2">Leg muscle</tissue>
    </source>
</reference>
<comment type="caution">
    <text evidence="2">The sequence shown here is derived from an EMBL/GenBank/DDBJ whole genome shotgun (WGS) entry which is preliminary data.</text>
</comment>
<name>A0ABQ9IFC3_9NEOP</name>
<feature type="compositionally biased region" description="Basic and acidic residues" evidence="1">
    <location>
        <begin position="547"/>
        <end position="556"/>
    </location>
</feature>
<protein>
    <submittedName>
        <fullName evidence="2">Uncharacterized protein</fullName>
    </submittedName>
</protein>
<evidence type="ECO:0000313" key="2">
    <source>
        <dbReference type="EMBL" id="KAJ8895367.1"/>
    </source>
</evidence>
<evidence type="ECO:0000313" key="3">
    <source>
        <dbReference type="Proteomes" id="UP001159363"/>
    </source>
</evidence>
<evidence type="ECO:0000256" key="1">
    <source>
        <dbReference type="SAM" id="MobiDB-lite"/>
    </source>
</evidence>
<dbReference type="EMBL" id="JARBHB010000001">
    <property type="protein sequence ID" value="KAJ8895367.1"/>
    <property type="molecule type" value="Genomic_DNA"/>
</dbReference>
<gene>
    <name evidence="2" type="ORF">PR048_000699</name>
</gene>
<dbReference type="Proteomes" id="UP001159363">
    <property type="component" value="Chromosome 1"/>
</dbReference>
<organism evidence="2 3">
    <name type="scientific">Dryococelus australis</name>
    <dbReference type="NCBI Taxonomy" id="614101"/>
    <lineage>
        <taxon>Eukaryota</taxon>
        <taxon>Metazoa</taxon>
        <taxon>Ecdysozoa</taxon>
        <taxon>Arthropoda</taxon>
        <taxon>Hexapoda</taxon>
        <taxon>Insecta</taxon>
        <taxon>Pterygota</taxon>
        <taxon>Neoptera</taxon>
        <taxon>Polyneoptera</taxon>
        <taxon>Phasmatodea</taxon>
        <taxon>Verophasmatodea</taxon>
        <taxon>Anareolatae</taxon>
        <taxon>Phasmatidae</taxon>
        <taxon>Eurycanthinae</taxon>
        <taxon>Dryococelus</taxon>
    </lineage>
</organism>
<accession>A0ABQ9IFC3</accession>
<feature type="region of interest" description="Disordered" evidence="1">
    <location>
        <begin position="75"/>
        <end position="101"/>
    </location>
</feature>
<proteinExistence type="predicted"/>
<sequence length="759" mass="86249">MTFFPREAAPGDLQSSVILPKDPERERLEEEKRNEPTEKSWELEKGTQRLATVSFRSSEGRRHNCQLPVDETVLSEPRFTEKNKTETAASNTNSSHALQKNGGSSIYSRFLERNVTGSDTDNRKHFTPRISKARHEAALNNRVLRANEGEASLYRKTCRPSASPDTIPTCDNPDARPAGIEPGSPWWEASAQPAVRIWGQALSQSSAGRIKFRELIEEYVKPYPHVPRNFTSVGSQFSRHAPDDFRPITKRKTRTEFRATWTAEFSLAVLQRDMVRYLEVFSQYKQFEEFRKRRSFCFTGGKKCILSQFTGQGRGRGGVVVRLLASHLDESVRSPAGLLVTCCRAQPAASRPSGKLPCSLEFLHRMRPNSRDCRVSELEWHSLQMAGDSYSSTQFAVLAGRYQITPKSLLGQRGHYLLWTNRTPLTRSWPNHVQTRRKKKCVLTAAGANKEVAPARTCIGRLSNAIGCCVLEKASSYLTGLLMNRQHRHGTYVLRVKTVNTSQKKYSANQDNCCFVSLQMKTFQLPPQASANEDGISSHRSYTSSKLKRELKERNRSGRRRGAATISSLSGIRKPPRFSWTYEPTYTLEKAVHDEISSFESPANIYLYTQMELLSIHRYKLSWAHVSSPFDGECYRGMLTDHVVHPFLRQQHLAEDLHLRQTMHRPPSLPNCDRPAPTDLRALWRLYNGHGPTSMTSVIYRSFVEPNMPRRITTVIRRKRVVHATKAGCKNGEHVIRPGTGAYVPVKWEFRGARKDNGK</sequence>
<keyword evidence="3" id="KW-1185">Reference proteome</keyword>
<feature type="region of interest" description="Disordered" evidence="1">
    <location>
        <begin position="1"/>
        <end position="45"/>
    </location>
</feature>
<feature type="compositionally biased region" description="Polar residues" evidence="1">
    <location>
        <begin position="86"/>
        <end position="101"/>
    </location>
</feature>